<sequence length="432" mass="46820">MAPMSLLAPTLLGHNGTAELQNGGKTPSDVLRTATLVVTIVAITLLAPLLIARALIRGVVVGRWCREDLAIHGGGSHEWEVSPSDLRAFKKILYADTLLYGPSTFLTKTTLLLIFTRVFAHSRKTVAGVYVFIGAMICYYFPVMMVKIRICTPIEGIWDPKVESICFNQQVVFFTDAVVSVITDVVVLVLPLPLVYQLNVSKIKKLRIATLLGAGGLATIASLMRAYIIFAPHVYQDMTVSFVRITLLGIAEVAIGLICACLPTFNILFTRYQAKHACEAGDPHCPQHTTSLKTHVRTRGGSLTKAHALANPDAGSGIEGRMATSLTLTSDRAVEGWGKARNYSRRTNRYAELDSERGVERGVERGIGRGIGRAVERADGDVGRGRQGNGGSEISRQAEGWPLSNSGIARPTKAVCHQDLGGARLRERFDVG</sequence>
<evidence type="ECO:0000256" key="1">
    <source>
        <dbReference type="ARBA" id="ARBA00004141"/>
    </source>
</evidence>
<feature type="transmembrane region" description="Helical" evidence="7">
    <location>
        <begin position="242"/>
        <end position="265"/>
    </location>
</feature>
<evidence type="ECO:0000256" key="5">
    <source>
        <dbReference type="ARBA" id="ARBA00038359"/>
    </source>
</evidence>
<keyword evidence="10" id="KW-1185">Reference proteome</keyword>
<reference evidence="9 10" key="1">
    <citation type="submission" date="2017-04" db="EMBL/GenBank/DDBJ databases">
        <title>Draft genome sequence of Marssonina coronaria NL1: causal agent of apple blotch.</title>
        <authorList>
            <person name="Cheng Q."/>
        </authorList>
    </citation>
    <scope>NUCLEOTIDE SEQUENCE [LARGE SCALE GENOMIC DNA]</scope>
    <source>
        <strain evidence="9 10">NL1</strain>
    </source>
</reference>
<dbReference type="AlphaFoldDB" id="A0A218YYU4"/>
<dbReference type="Pfam" id="PF20684">
    <property type="entry name" value="Fung_rhodopsin"/>
    <property type="match status" value="1"/>
</dbReference>
<keyword evidence="3 7" id="KW-1133">Transmembrane helix</keyword>
<protein>
    <submittedName>
        <fullName evidence="9">Integral membrane protein</fullName>
    </submittedName>
</protein>
<name>A0A218YYU4_9HELO</name>
<evidence type="ECO:0000256" key="3">
    <source>
        <dbReference type="ARBA" id="ARBA00022989"/>
    </source>
</evidence>
<dbReference type="Proteomes" id="UP000242519">
    <property type="component" value="Unassembled WGS sequence"/>
</dbReference>
<dbReference type="PANTHER" id="PTHR33048:SF108">
    <property type="entry name" value="INTEGRAL MEMBRANE PROTEIN"/>
    <property type="match status" value="1"/>
</dbReference>
<evidence type="ECO:0000313" key="9">
    <source>
        <dbReference type="EMBL" id="OWP00215.1"/>
    </source>
</evidence>
<evidence type="ECO:0000256" key="7">
    <source>
        <dbReference type="SAM" id="Phobius"/>
    </source>
</evidence>
<dbReference type="PANTHER" id="PTHR33048">
    <property type="entry name" value="PTH11-LIKE INTEGRAL MEMBRANE PROTEIN (AFU_ORTHOLOGUE AFUA_5G11245)"/>
    <property type="match status" value="1"/>
</dbReference>
<evidence type="ECO:0000313" key="10">
    <source>
        <dbReference type="Proteomes" id="UP000242519"/>
    </source>
</evidence>
<gene>
    <name evidence="9" type="ORF">B2J93_2432</name>
</gene>
<dbReference type="EMBL" id="MZNU01000334">
    <property type="protein sequence ID" value="OWP00215.1"/>
    <property type="molecule type" value="Genomic_DNA"/>
</dbReference>
<dbReference type="OrthoDB" id="2496787at2759"/>
<proteinExistence type="inferred from homology"/>
<dbReference type="InterPro" id="IPR052337">
    <property type="entry name" value="SAT4-like"/>
</dbReference>
<feature type="region of interest" description="Disordered" evidence="6">
    <location>
        <begin position="380"/>
        <end position="408"/>
    </location>
</feature>
<feature type="transmembrane region" description="Helical" evidence="7">
    <location>
        <begin position="34"/>
        <end position="56"/>
    </location>
</feature>
<keyword evidence="4 7" id="KW-0472">Membrane</keyword>
<evidence type="ECO:0000256" key="4">
    <source>
        <dbReference type="ARBA" id="ARBA00023136"/>
    </source>
</evidence>
<feature type="domain" description="Rhodopsin" evidence="8">
    <location>
        <begin position="69"/>
        <end position="270"/>
    </location>
</feature>
<organism evidence="9 10">
    <name type="scientific">Diplocarpon coronariae</name>
    <dbReference type="NCBI Taxonomy" id="2795749"/>
    <lineage>
        <taxon>Eukaryota</taxon>
        <taxon>Fungi</taxon>
        <taxon>Dikarya</taxon>
        <taxon>Ascomycota</taxon>
        <taxon>Pezizomycotina</taxon>
        <taxon>Leotiomycetes</taxon>
        <taxon>Helotiales</taxon>
        <taxon>Drepanopezizaceae</taxon>
        <taxon>Diplocarpon</taxon>
    </lineage>
</organism>
<dbReference type="InterPro" id="IPR049326">
    <property type="entry name" value="Rhodopsin_dom_fungi"/>
</dbReference>
<evidence type="ECO:0000256" key="2">
    <source>
        <dbReference type="ARBA" id="ARBA00022692"/>
    </source>
</evidence>
<dbReference type="GO" id="GO:0016020">
    <property type="term" value="C:membrane"/>
    <property type="evidence" value="ECO:0007669"/>
    <property type="project" value="UniProtKB-SubCell"/>
</dbReference>
<comment type="caution">
    <text evidence="9">The sequence shown here is derived from an EMBL/GenBank/DDBJ whole genome shotgun (WGS) entry which is preliminary data.</text>
</comment>
<evidence type="ECO:0000256" key="6">
    <source>
        <dbReference type="SAM" id="MobiDB-lite"/>
    </source>
</evidence>
<dbReference type="InParanoid" id="A0A218YYU4"/>
<dbReference type="STRING" id="503106.A0A218YYU4"/>
<accession>A0A218YYU4</accession>
<feature type="transmembrane region" description="Helical" evidence="7">
    <location>
        <begin position="170"/>
        <end position="196"/>
    </location>
</feature>
<keyword evidence="2 7" id="KW-0812">Transmembrane</keyword>
<feature type="transmembrane region" description="Helical" evidence="7">
    <location>
        <begin position="208"/>
        <end position="230"/>
    </location>
</feature>
<feature type="transmembrane region" description="Helical" evidence="7">
    <location>
        <begin position="127"/>
        <end position="150"/>
    </location>
</feature>
<evidence type="ECO:0000259" key="8">
    <source>
        <dbReference type="Pfam" id="PF20684"/>
    </source>
</evidence>
<comment type="subcellular location">
    <subcellularLocation>
        <location evidence="1">Membrane</location>
        <topology evidence="1">Multi-pass membrane protein</topology>
    </subcellularLocation>
</comment>
<comment type="similarity">
    <text evidence="5">Belongs to the SAT4 family.</text>
</comment>